<dbReference type="CDD" id="cd03801">
    <property type="entry name" value="GT4_PimA-like"/>
    <property type="match status" value="1"/>
</dbReference>
<reference evidence="1 2" key="1">
    <citation type="submission" date="2022-06" db="EMBL/GenBank/DDBJ databases">
        <title>Roseomonas CN29.</title>
        <authorList>
            <person name="Cheng Y."/>
            <person name="He X."/>
        </authorList>
    </citation>
    <scope>NUCLEOTIDE SEQUENCE [LARGE SCALE GENOMIC DNA]</scope>
    <source>
        <strain evidence="1 2">CN29</strain>
    </source>
</reference>
<dbReference type="NCBIfam" id="TIGR03087">
    <property type="entry name" value="stp1"/>
    <property type="match status" value="1"/>
</dbReference>
<dbReference type="Gene3D" id="3.40.50.2000">
    <property type="entry name" value="Glycogen Phosphorylase B"/>
    <property type="match status" value="2"/>
</dbReference>
<dbReference type="PANTHER" id="PTHR12526:SF600">
    <property type="entry name" value="GLYCOSYL TRANSFERASE GROUP 1"/>
    <property type="match status" value="1"/>
</dbReference>
<comment type="caution">
    <text evidence="1">The sequence shown here is derived from an EMBL/GenBank/DDBJ whole genome shotgun (WGS) entry which is preliminary data.</text>
</comment>
<dbReference type="PANTHER" id="PTHR12526">
    <property type="entry name" value="GLYCOSYLTRANSFERASE"/>
    <property type="match status" value="1"/>
</dbReference>
<dbReference type="SUPFAM" id="SSF53756">
    <property type="entry name" value="UDP-Glycosyltransferase/glycogen phosphorylase"/>
    <property type="match status" value="1"/>
</dbReference>
<gene>
    <name evidence="1" type="ORF">NRP21_23885</name>
</gene>
<accession>A0ABT1XBH1</accession>
<dbReference type="Pfam" id="PF13692">
    <property type="entry name" value="Glyco_trans_1_4"/>
    <property type="match status" value="1"/>
</dbReference>
<proteinExistence type="predicted"/>
<dbReference type="Proteomes" id="UP001524642">
    <property type="component" value="Unassembled WGS sequence"/>
</dbReference>
<keyword evidence="2" id="KW-1185">Reference proteome</keyword>
<organism evidence="1 2">
    <name type="scientific">Roseomonas populi</name>
    <dbReference type="NCBI Taxonomy" id="3121582"/>
    <lineage>
        <taxon>Bacteria</taxon>
        <taxon>Pseudomonadati</taxon>
        <taxon>Pseudomonadota</taxon>
        <taxon>Alphaproteobacteria</taxon>
        <taxon>Acetobacterales</taxon>
        <taxon>Roseomonadaceae</taxon>
        <taxon>Roseomonas</taxon>
    </lineage>
</organism>
<dbReference type="InterPro" id="IPR017521">
    <property type="entry name" value="Sugar_tfrase_PEP-CTERM_Stp1"/>
</dbReference>
<dbReference type="EMBL" id="JANJOU010000029">
    <property type="protein sequence ID" value="MCR0985096.1"/>
    <property type="molecule type" value="Genomic_DNA"/>
</dbReference>
<evidence type="ECO:0000313" key="2">
    <source>
        <dbReference type="Proteomes" id="UP001524642"/>
    </source>
</evidence>
<evidence type="ECO:0000313" key="1">
    <source>
        <dbReference type="EMBL" id="MCR0985096.1"/>
    </source>
</evidence>
<protein>
    <submittedName>
        <fullName evidence="1">TIGR03087 family PEP-CTERM/XrtA system glycosyltransferase</fullName>
    </submittedName>
</protein>
<dbReference type="RefSeq" id="WP_257718749.1">
    <property type="nucleotide sequence ID" value="NZ_JANJOU010000029.1"/>
</dbReference>
<name>A0ABT1XBH1_9PROT</name>
<sequence length="413" mass="44442">MRPRLLFLCHRIPYPPDKGDKIRAWHMLEHLARRWTVDLGCLVDDPADLAHLPALRAVCDRVECHPTGGRALAAARALMRVRPGLPLTLGWFHAPALRAWVEAGLAARRYDAAFVYSSSMAPYVMGTGLPVPRRILDLVDVDSTKWAAYAEGASPPMRQVWAREARTLLSFERRAAAAFDRTLFVSREERDHFAALAPESAARLDWVDNGVDLGRFDPALPHANPYRGEGPALVFTGTMNYRPNVEAVTWFAQEVMPRLRAAAPHHPPEFHIVGASPSPAVRALAALPGVNVTGAVPDTRPYIAHAAAAVAPLRIARGIQNKVLEAMALARPVIASPQAFEGVRAVAGRDILVADGALATASAVADVLAGRLPGIGEAARAAVARGHDWSATLGRLDALLAPEPRLHAVGAAE</sequence>